<sequence>MTVLTQVGGIIWLISLVIAIKFKKKKRYVFLSLYLICNLIIVPPVASLFGRVQLPWFNDNLAPRNWFYPLAFRNYVNPELRDLLLKSSKSSGIQITYLDANFPFLDGFPLLPHLSHDDGRKVDLSFQYTNEDGTKTNKKPSFLGYGTYVSSNNRISQSCLEKGYWQYDFPKYLAFGLHNDLQFDSKSTRSLIQTLSSHSETQKVFIEPYLKQSLGLENETRVRFHGCQAVRHDDHIHLQIK</sequence>
<keyword evidence="1" id="KW-1133">Transmembrane helix</keyword>
<proteinExistence type="predicted"/>
<dbReference type="EMBL" id="WJYA01000008">
    <property type="protein sequence ID" value="MTE27995.1"/>
    <property type="molecule type" value="Genomic_DNA"/>
</dbReference>
<dbReference type="Gene3D" id="3.30.1380.10">
    <property type="match status" value="1"/>
</dbReference>
<dbReference type="InterPro" id="IPR009045">
    <property type="entry name" value="Zn_M74/Hedgehog-like"/>
</dbReference>
<protein>
    <submittedName>
        <fullName evidence="2">Uncharacterized protein</fullName>
    </submittedName>
</protein>
<keyword evidence="1" id="KW-0472">Membrane</keyword>
<name>A0A7K1GG47_9FLAO</name>
<feature type="transmembrane region" description="Helical" evidence="1">
    <location>
        <begin position="6"/>
        <end position="22"/>
    </location>
</feature>
<reference evidence="2 3" key="1">
    <citation type="submission" date="2019-11" db="EMBL/GenBank/DDBJ databases">
        <title>Winogradskyella ouciana sp. nov., isolated from the hadal seawater of the Mariana Trench.</title>
        <authorList>
            <person name="Liu R."/>
        </authorList>
    </citation>
    <scope>NUCLEOTIDE SEQUENCE [LARGE SCALE GENOMIC DNA]</scope>
    <source>
        <strain evidence="2 3">ZXX205</strain>
    </source>
</reference>
<keyword evidence="1" id="KW-0812">Transmembrane</keyword>
<dbReference type="AlphaFoldDB" id="A0A7K1GG47"/>
<evidence type="ECO:0000313" key="3">
    <source>
        <dbReference type="Proteomes" id="UP000447545"/>
    </source>
</evidence>
<organism evidence="2 3">
    <name type="scientific">Winogradskyella ouciana</name>
    <dbReference type="NCBI Taxonomy" id="2608631"/>
    <lineage>
        <taxon>Bacteria</taxon>
        <taxon>Pseudomonadati</taxon>
        <taxon>Bacteroidota</taxon>
        <taxon>Flavobacteriia</taxon>
        <taxon>Flavobacteriales</taxon>
        <taxon>Flavobacteriaceae</taxon>
        <taxon>Winogradskyella</taxon>
    </lineage>
</organism>
<accession>A0A7K1GG47</accession>
<feature type="transmembrane region" description="Helical" evidence="1">
    <location>
        <begin position="29"/>
        <end position="50"/>
    </location>
</feature>
<keyword evidence="3" id="KW-1185">Reference proteome</keyword>
<evidence type="ECO:0000256" key="1">
    <source>
        <dbReference type="SAM" id="Phobius"/>
    </source>
</evidence>
<gene>
    <name evidence="2" type="ORF">F1003_13715</name>
</gene>
<comment type="caution">
    <text evidence="2">The sequence shown here is derived from an EMBL/GenBank/DDBJ whole genome shotgun (WGS) entry which is preliminary data.</text>
</comment>
<dbReference type="Proteomes" id="UP000447545">
    <property type="component" value="Unassembled WGS sequence"/>
</dbReference>
<evidence type="ECO:0000313" key="2">
    <source>
        <dbReference type="EMBL" id="MTE27995.1"/>
    </source>
</evidence>